<feature type="signal peptide" evidence="2">
    <location>
        <begin position="1"/>
        <end position="29"/>
    </location>
</feature>
<dbReference type="RefSeq" id="WP_124083530.1">
    <property type="nucleotide sequence ID" value="NZ_CADEPX010000001.1"/>
</dbReference>
<feature type="chain" id="PRO_5044327527" description="Lipoprotein" evidence="2">
    <location>
        <begin position="30"/>
        <end position="105"/>
    </location>
</feature>
<gene>
    <name evidence="3" type="ORF">NYZ96_19405</name>
</gene>
<accession>A0AB38U173</accession>
<evidence type="ECO:0000313" key="4">
    <source>
        <dbReference type="Proteomes" id="UP001059745"/>
    </source>
</evidence>
<evidence type="ECO:0000313" key="3">
    <source>
        <dbReference type="EMBL" id="UWX73718.1"/>
    </source>
</evidence>
<sequence>MHRIPRPLLRAATAASLLVLAGMSAGAQAQTTMRPASTDTTQAPTRTPPGARGEDPHYPASGTQGQDSGAAMRSRTDPGMHPMAPGGAGSGMSGAGSGNRPANGN</sequence>
<name>A0AB38U173_BURGA</name>
<organism evidence="3 4">
    <name type="scientific">Burkholderia gladioli</name>
    <name type="common">Pseudomonas marginata</name>
    <name type="synonym">Phytomonas marginata</name>
    <dbReference type="NCBI Taxonomy" id="28095"/>
    <lineage>
        <taxon>Bacteria</taxon>
        <taxon>Pseudomonadati</taxon>
        <taxon>Pseudomonadota</taxon>
        <taxon>Betaproteobacteria</taxon>
        <taxon>Burkholderiales</taxon>
        <taxon>Burkholderiaceae</taxon>
        <taxon>Burkholderia</taxon>
    </lineage>
</organism>
<dbReference type="Proteomes" id="UP001059745">
    <property type="component" value="Chromosome 2"/>
</dbReference>
<dbReference type="AlphaFoldDB" id="A0AB38U173"/>
<protein>
    <recommendedName>
        <fullName evidence="5">Lipoprotein</fullName>
    </recommendedName>
</protein>
<evidence type="ECO:0000256" key="1">
    <source>
        <dbReference type="SAM" id="MobiDB-lite"/>
    </source>
</evidence>
<evidence type="ECO:0008006" key="5">
    <source>
        <dbReference type="Google" id="ProtNLM"/>
    </source>
</evidence>
<feature type="region of interest" description="Disordered" evidence="1">
    <location>
        <begin position="26"/>
        <end position="105"/>
    </location>
</feature>
<feature type="compositionally biased region" description="Gly residues" evidence="1">
    <location>
        <begin position="86"/>
        <end position="97"/>
    </location>
</feature>
<feature type="compositionally biased region" description="Polar residues" evidence="1">
    <location>
        <begin position="27"/>
        <end position="45"/>
    </location>
</feature>
<keyword evidence="2" id="KW-0732">Signal</keyword>
<reference evidence="3" key="1">
    <citation type="submission" date="2022-09" db="EMBL/GenBank/DDBJ databases">
        <title>Genomic of Burkholderia gladioli.</title>
        <authorList>
            <person name="Wu H."/>
        </authorList>
    </citation>
    <scope>NUCLEOTIDE SEQUENCE</scope>
    <source>
        <strain evidence="3">ZN-S4</strain>
    </source>
</reference>
<evidence type="ECO:0000256" key="2">
    <source>
        <dbReference type="SAM" id="SignalP"/>
    </source>
</evidence>
<proteinExistence type="predicted"/>
<dbReference type="EMBL" id="CP104215">
    <property type="protein sequence ID" value="UWX73718.1"/>
    <property type="molecule type" value="Genomic_DNA"/>
</dbReference>